<feature type="transmembrane region" description="Helical" evidence="1">
    <location>
        <begin position="46"/>
        <end position="68"/>
    </location>
</feature>
<evidence type="ECO:0000256" key="1">
    <source>
        <dbReference type="SAM" id="Phobius"/>
    </source>
</evidence>
<sequence length="116" mass="12001">MLSRFSPSRWTHGLLALSVAGAYLLLVALTYAYVVADTAVVDHPDASLAAVSIYLVTMPLSLLGIMVMPEATGPLATVAFFAVPAVCALLQAAGLWLALRGRAVHRGAPAAPRTSG</sequence>
<name>A0A6J4IE35_9ACTN</name>
<feature type="transmembrane region" description="Helical" evidence="1">
    <location>
        <begin position="12"/>
        <end position="34"/>
    </location>
</feature>
<proteinExistence type="predicted"/>
<dbReference type="Pfam" id="PF25637">
    <property type="entry name" value="DUF7942"/>
    <property type="match status" value="1"/>
</dbReference>
<keyword evidence="1" id="KW-0812">Transmembrane</keyword>
<dbReference type="InterPro" id="IPR057702">
    <property type="entry name" value="DUF7942"/>
</dbReference>
<organism evidence="2">
    <name type="scientific">uncultured Mycobacteriales bacterium</name>
    <dbReference type="NCBI Taxonomy" id="581187"/>
    <lineage>
        <taxon>Bacteria</taxon>
        <taxon>Bacillati</taxon>
        <taxon>Actinomycetota</taxon>
        <taxon>Actinomycetes</taxon>
        <taxon>Mycobacteriales</taxon>
        <taxon>environmental samples</taxon>
    </lineage>
</organism>
<dbReference type="NCBIfam" id="NF046119">
    <property type="entry name" value="memb_SCO4225"/>
    <property type="match status" value="1"/>
</dbReference>
<evidence type="ECO:0000313" key="2">
    <source>
        <dbReference type="EMBL" id="CAA9249998.1"/>
    </source>
</evidence>
<accession>A0A6J4IE35</accession>
<keyword evidence="1" id="KW-0472">Membrane</keyword>
<dbReference type="EMBL" id="CADCTP010000173">
    <property type="protein sequence ID" value="CAA9249998.1"/>
    <property type="molecule type" value="Genomic_DNA"/>
</dbReference>
<dbReference type="AlphaFoldDB" id="A0A6J4IE35"/>
<feature type="transmembrane region" description="Helical" evidence="1">
    <location>
        <begin position="75"/>
        <end position="99"/>
    </location>
</feature>
<reference evidence="2" key="1">
    <citation type="submission" date="2020-02" db="EMBL/GenBank/DDBJ databases">
        <authorList>
            <person name="Meier V. D."/>
        </authorList>
    </citation>
    <scope>NUCLEOTIDE SEQUENCE</scope>
    <source>
        <strain evidence="2">AVDCRST_MAG41</strain>
    </source>
</reference>
<protein>
    <submittedName>
        <fullName evidence="2">Uncharacterized protein</fullName>
    </submittedName>
</protein>
<keyword evidence="1" id="KW-1133">Transmembrane helix</keyword>
<gene>
    <name evidence="2" type="ORF">AVDCRST_MAG41-2028</name>
</gene>